<keyword evidence="1" id="KW-0812">Transmembrane</keyword>
<organism evidence="2 3">
    <name type="scientific">Eumeta variegata</name>
    <name type="common">Bagworm moth</name>
    <name type="synonym">Eumeta japonica</name>
    <dbReference type="NCBI Taxonomy" id="151549"/>
    <lineage>
        <taxon>Eukaryota</taxon>
        <taxon>Metazoa</taxon>
        <taxon>Ecdysozoa</taxon>
        <taxon>Arthropoda</taxon>
        <taxon>Hexapoda</taxon>
        <taxon>Insecta</taxon>
        <taxon>Pterygota</taxon>
        <taxon>Neoptera</taxon>
        <taxon>Endopterygota</taxon>
        <taxon>Lepidoptera</taxon>
        <taxon>Glossata</taxon>
        <taxon>Ditrysia</taxon>
        <taxon>Tineoidea</taxon>
        <taxon>Psychidae</taxon>
        <taxon>Oiketicinae</taxon>
        <taxon>Eumeta</taxon>
    </lineage>
</organism>
<dbReference type="EMBL" id="BGZK01000673">
    <property type="protein sequence ID" value="GBP55604.1"/>
    <property type="molecule type" value="Genomic_DNA"/>
</dbReference>
<dbReference type="Proteomes" id="UP000299102">
    <property type="component" value="Unassembled WGS sequence"/>
</dbReference>
<sequence length="397" mass="45425">METRTLIIAFENAHAHRRASPLARRRVYANGARSAFGTARGVLIAVLALILMRSGIIDNVRSGHLSRRSIRTSLVCRVTDGAVRKEKTRCSSKSDSKMLDRNRISVILTVRPQSRQWETTPYCLDDNEPHIDAVKDYIRRSWVKKGFDFGCLYAYFGYCIVKVCIANDDIRMPDVVLTVGLTNKLNHSTSDEKSYARGSFYFFLFLYSISRAKEQASHQRVDESPPPMNTRDLRGITTETLAKESHRPLINIRFQRRRGHPFAPRARNLHCAGTRTMGFCLEITSREWESLSKRAQGRQSPPWCWPYTYSYAIKSIDGYFLECSYAARRQLKLAGPYSVSAVRRRRRIRMKGPERAASGATPVNYSQLSRRYKLGDLKAPRSCPFREVAPLAKFAPR</sequence>
<reference evidence="2 3" key="1">
    <citation type="journal article" date="2019" name="Commun. Biol.">
        <title>The bagworm genome reveals a unique fibroin gene that provides high tensile strength.</title>
        <authorList>
            <person name="Kono N."/>
            <person name="Nakamura H."/>
            <person name="Ohtoshi R."/>
            <person name="Tomita M."/>
            <person name="Numata K."/>
            <person name="Arakawa K."/>
        </authorList>
    </citation>
    <scope>NUCLEOTIDE SEQUENCE [LARGE SCALE GENOMIC DNA]</scope>
</reference>
<protein>
    <submittedName>
        <fullName evidence="2">Uncharacterized protein</fullName>
    </submittedName>
</protein>
<accession>A0A4C1WZU7</accession>
<proteinExistence type="predicted"/>
<keyword evidence="1" id="KW-0472">Membrane</keyword>
<comment type="caution">
    <text evidence="2">The sequence shown here is derived from an EMBL/GenBank/DDBJ whole genome shotgun (WGS) entry which is preliminary data.</text>
</comment>
<keyword evidence="1" id="KW-1133">Transmembrane helix</keyword>
<keyword evidence="3" id="KW-1185">Reference proteome</keyword>
<gene>
    <name evidence="2" type="ORF">EVAR_35839_1</name>
</gene>
<evidence type="ECO:0000313" key="2">
    <source>
        <dbReference type="EMBL" id="GBP55604.1"/>
    </source>
</evidence>
<dbReference type="AlphaFoldDB" id="A0A4C1WZU7"/>
<feature type="transmembrane region" description="Helical" evidence="1">
    <location>
        <begin position="34"/>
        <end position="52"/>
    </location>
</feature>
<evidence type="ECO:0000256" key="1">
    <source>
        <dbReference type="SAM" id="Phobius"/>
    </source>
</evidence>
<name>A0A4C1WZU7_EUMVA</name>
<evidence type="ECO:0000313" key="3">
    <source>
        <dbReference type="Proteomes" id="UP000299102"/>
    </source>
</evidence>